<keyword evidence="7 9" id="KW-1133">Transmembrane helix</keyword>
<keyword evidence="3" id="KW-1003">Cell membrane</keyword>
<dbReference type="InterPro" id="IPR012902">
    <property type="entry name" value="N_methyl_site"/>
</dbReference>
<dbReference type="SUPFAM" id="SSF54523">
    <property type="entry name" value="Pili subunits"/>
    <property type="match status" value="1"/>
</dbReference>
<evidence type="ECO:0000256" key="8">
    <source>
        <dbReference type="ARBA" id="ARBA00023136"/>
    </source>
</evidence>
<comment type="function">
    <text evidence="9">Component of the type II secretion system required for the energy-dependent secretion of extracellular factors such as proteases and toxins from the periplasm.</text>
</comment>
<keyword evidence="5 9" id="KW-0997">Cell inner membrane</keyword>
<keyword evidence="6 9" id="KW-0812">Transmembrane</keyword>
<dbReference type="Pfam" id="PF07963">
    <property type="entry name" value="N_methyl"/>
    <property type="match status" value="1"/>
</dbReference>
<feature type="transmembrane region" description="Helical" evidence="9">
    <location>
        <begin position="20"/>
        <end position="43"/>
    </location>
</feature>
<dbReference type="EMBL" id="CP136600">
    <property type="protein sequence ID" value="WOH36681.1"/>
    <property type="molecule type" value="Genomic_DNA"/>
</dbReference>
<evidence type="ECO:0000313" key="11">
    <source>
        <dbReference type="EMBL" id="WOH36681.1"/>
    </source>
</evidence>
<comment type="PTM">
    <text evidence="9">Cleaved by prepilin peptidase.</text>
</comment>
<evidence type="ECO:0000256" key="2">
    <source>
        <dbReference type="ARBA" id="ARBA00008358"/>
    </source>
</evidence>
<gene>
    <name evidence="11" type="primary">gspI</name>
    <name evidence="11" type="ORF">RI844_15075</name>
</gene>
<dbReference type="InterPro" id="IPR045584">
    <property type="entry name" value="Pilin-like"/>
</dbReference>
<dbReference type="PANTHER" id="PTHR38779">
    <property type="entry name" value="TYPE II SECRETION SYSTEM PROTEIN I-RELATED"/>
    <property type="match status" value="1"/>
</dbReference>
<evidence type="ECO:0000313" key="12">
    <source>
        <dbReference type="Proteomes" id="UP001301442"/>
    </source>
</evidence>
<evidence type="ECO:0000256" key="7">
    <source>
        <dbReference type="ARBA" id="ARBA00022989"/>
    </source>
</evidence>
<dbReference type="PANTHER" id="PTHR38779:SF2">
    <property type="entry name" value="TYPE II SECRETION SYSTEM PROTEIN I-RELATED"/>
    <property type="match status" value="1"/>
</dbReference>
<dbReference type="Gene3D" id="3.30.1300.30">
    <property type="entry name" value="GSPII I/J protein-like"/>
    <property type="match status" value="1"/>
</dbReference>
<keyword evidence="8 9" id="KW-0472">Membrane</keyword>
<feature type="domain" description="Type II secretion system protein GspI C-terminal" evidence="10">
    <location>
        <begin position="48"/>
        <end position="126"/>
    </location>
</feature>
<evidence type="ECO:0000256" key="5">
    <source>
        <dbReference type="ARBA" id="ARBA00022519"/>
    </source>
</evidence>
<sequence length="132" mass="14539">MNSNKGRGRVITKGFTLIEVMLALAVFSFAGVALLKVAGSSLLGTAQLEKLSVAGWVAANQLVEVNLDQSWPPKKKTGKTEMAGREWHWQRIITPTEDKNMRAVSVEVRENEADKHSITSIMTYVSNPKAQK</sequence>
<dbReference type="InterPro" id="IPR003413">
    <property type="entry name" value="T2SS_GspI_C"/>
</dbReference>
<evidence type="ECO:0000256" key="6">
    <source>
        <dbReference type="ARBA" id="ARBA00022692"/>
    </source>
</evidence>
<evidence type="ECO:0000256" key="4">
    <source>
        <dbReference type="ARBA" id="ARBA00022481"/>
    </source>
</evidence>
<evidence type="ECO:0000259" key="10">
    <source>
        <dbReference type="Pfam" id="PF02501"/>
    </source>
</evidence>
<reference evidence="11 12" key="1">
    <citation type="submission" date="2023-09" db="EMBL/GenBank/DDBJ databases">
        <authorList>
            <person name="Qi X."/>
        </authorList>
    </citation>
    <scope>NUCLEOTIDE SEQUENCE [LARGE SCALE GENOMIC DNA]</scope>
    <source>
        <strain evidence="11 12">S1-1</strain>
    </source>
</reference>
<evidence type="ECO:0000256" key="1">
    <source>
        <dbReference type="ARBA" id="ARBA00004377"/>
    </source>
</evidence>
<evidence type="ECO:0000256" key="9">
    <source>
        <dbReference type="RuleBase" id="RU368030"/>
    </source>
</evidence>
<dbReference type="NCBIfam" id="TIGR02532">
    <property type="entry name" value="IV_pilin_GFxxxE"/>
    <property type="match status" value="1"/>
</dbReference>
<dbReference type="Proteomes" id="UP001301442">
    <property type="component" value="Chromosome"/>
</dbReference>
<dbReference type="Pfam" id="PF02501">
    <property type="entry name" value="T2SSI"/>
    <property type="match status" value="1"/>
</dbReference>
<dbReference type="NCBIfam" id="TIGR01707">
    <property type="entry name" value="gspI"/>
    <property type="match status" value="1"/>
</dbReference>
<accession>A0ABZ0GMP3</accession>
<evidence type="ECO:0000256" key="3">
    <source>
        <dbReference type="ARBA" id="ARBA00022475"/>
    </source>
</evidence>
<dbReference type="InterPro" id="IPR010052">
    <property type="entry name" value="T2SS_protein-GspI"/>
</dbReference>
<dbReference type="PROSITE" id="PS00409">
    <property type="entry name" value="PROKAR_NTER_METHYL"/>
    <property type="match status" value="1"/>
</dbReference>
<keyword evidence="12" id="KW-1185">Reference proteome</keyword>
<protein>
    <recommendedName>
        <fullName evidence="9">Type II secretion system protein I</fullName>
        <shortName evidence="9">T2SS minor pseudopilin I</shortName>
    </recommendedName>
</protein>
<dbReference type="RefSeq" id="WP_348395493.1">
    <property type="nucleotide sequence ID" value="NZ_CP136600.1"/>
</dbReference>
<name>A0ABZ0GMP3_9GAMM</name>
<comment type="similarity">
    <text evidence="2 9">Belongs to the GSP I family.</text>
</comment>
<comment type="subcellular location">
    <subcellularLocation>
        <location evidence="1 9">Cell inner membrane</location>
        <topology evidence="1 9">Single-pass membrane protein</topology>
    </subcellularLocation>
</comment>
<organism evidence="11 12">
    <name type="scientific">Thalassotalea fonticola</name>
    <dbReference type="NCBI Taxonomy" id="3065649"/>
    <lineage>
        <taxon>Bacteria</taxon>
        <taxon>Pseudomonadati</taxon>
        <taxon>Pseudomonadota</taxon>
        <taxon>Gammaproteobacteria</taxon>
        <taxon>Alteromonadales</taxon>
        <taxon>Colwelliaceae</taxon>
        <taxon>Thalassotalea</taxon>
    </lineage>
</organism>
<proteinExistence type="inferred from homology"/>
<comment type="subunit">
    <text evidence="9">Type II secretion is composed of four main components: the outer membrane complex, the inner membrane complex, the cytoplasmic secretion ATPase and the periplasm-spanning pseudopilus.</text>
</comment>
<keyword evidence="4 9" id="KW-0488">Methylation</keyword>